<evidence type="ECO:0000256" key="1">
    <source>
        <dbReference type="SAM" id="MobiDB-lite"/>
    </source>
</evidence>
<feature type="region of interest" description="Disordered" evidence="1">
    <location>
        <begin position="172"/>
        <end position="191"/>
    </location>
</feature>
<dbReference type="Proteomes" id="UP000239156">
    <property type="component" value="Unassembled WGS sequence"/>
</dbReference>
<keyword evidence="3" id="KW-1185">Reference proteome</keyword>
<name>A0A2S4V113_9BASI</name>
<gene>
    <name evidence="2" type="ORF">PSTT_11295</name>
</gene>
<proteinExistence type="predicted"/>
<protein>
    <submittedName>
        <fullName evidence="2">Uncharacterized protein</fullName>
    </submittedName>
</protein>
<dbReference type="VEuPathDB" id="FungiDB:PSHT_10750"/>
<dbReference type="EMBL" id="PKSL01000129">
    <property type="protein sequence ID" value="POW03219.1"/>
    <property type="molecule type" value="Genomic_DNA"/>
</dbReference>
<sequence>LFPEYSKIVGGLSVLILGVHFKLGPSLDESCDGCGDSTTTGIMFARHNLEASEGLKSDGKDTSNHLKPLNKLFSTFHWFKYVRILGKKLRLIWSSATAELFRDLKLTRPEPNAETASMLGMDKISIGEKEGKLDLMMLHKNQQDQNFGIYRMDELKARKLIYGVVNTITPTTSNNSPSTSPRTSTSIHASSSSTFTQVKNLSDLSLSSQRDLRTYSVPNQVLEYFISFKMKSINDNHYPPALLLYCLASSNLISLLYSCRFVIRASINWKTSFNP</sequence>
<reference evidence="2" key="1">
    <citation type="submission" date="2017-12" db="EMBL/GenBank/DDBJ databases">
        <title>Gene loss provides genomic basis for host adaptation in cereal stripe rust fungi.</title>
        <authorList>
            <person name="Xia C."/>
        </authorList>
    </citation>
    <scope>NUCLEOTIDE SEQUENCE [LARGE SCALE GENOMIC DNA]</scope>
    <source>
        <strain evidence="2">93-210</strain>
    </source>
</reference>
<feature type="non-terminal residue" evidence="2">
    <location>
        <position position="1"/>
    </location>
</feature>
<dbReference type="VEuPathDB" id="FungiDB:PSTT_11295"/>
<organism evidence="2 3">
    <name type="scientific">Puccinia striiformis</name>
    <dbReference type="NCBI Taxonomy" id="27350"/>
    <lineage>
        <taxon>Eukaryota</taxon>
        <taxon>Fungi</taxon>
        <taxon>Dikarya</taxon>
        <taxon>Basidiomycota</taxon>
        <taxon>Pucciniomycotina</taxon>
        <taxon>Pucciniomycetes</taxon>
        <taxon>Pucciniales</taxon>
        <taxon>Pucciniaceae</taxon>
        <taxon>Puccinia</taxon>
    </lineage>
</organism>
<dbReference type="AlphaFoldDB" id="A0A2S4V113"/>
<comment type="caution">
    <text evidence="2">The sequence shown here is derived from an EMBL/GenBank/DDBJ whole genome shotgun (WGS) entry which is preliminary data.</text>
</comment>
<evidence type="ECO:0000313" key="3">
    <source>
        <dbReference type="Proteomes" id="UP000239156"/>
    </source>
</evidence>
<accession>A0A2S4V113</accession>
<evidence type="ECO:0000313" key="2">
    <source>
        <dbReference type="EMBL" id="POW03219.1"/>
    </source>
</evidence>